<dbReference type="RefSeq" id="WP_192766999.1">
    <property type="nucleotide sequence ID" value="NZ_JADBEB010000001.1"/>
</dbReference>
<keyword evidence="1" id="KW-0812">Transmembrane</keyword>
<keyword evidence="1" id="KW-1133">Transmembrane helix</keyword>
<keyword evidence="1" id="KW-0472">Membrane</keyword>
<evidence type="ECO:0000256" key="1">
    <source>
        <dbReference type="SAM" id="Phobius"/>
    </source>
</evidence>
<sequence length="154" mass="16876">MKERWLPVGVLVGVLFGINVLARLIARFAFSEDTELQDRLSLAMFATIGLVLATLAFIRGQRRPLPDWGGEMALAVLIAMVLTIFVGPFISGSQPFGAGAGAFFSQIWLYAGFTAGGVLLGYLVLTALGRDYRSRSLKRFAEAKQAKPRRVVRR</sequence>
<evidence type="ECO:0000313" key="3">
    <source>
        <dbReference type="Proteomes" id="UP000649753"/>
    </source>
</evidence>
<feature type="transmembrane region" description="Helical" evidence="1">
    <location>
        <begin position="42"/>
        <end position="60"/>
    </location>
</feature>
<name>A0A927M5A5_9ACTN</name>
<evidence type="ECO:0000313" key="2">
    <source>
        <dbReference type="EMBL" id="MBE1487085.1"/>
    </source>
</evidence>
<gene>
    <name evidence="2" type="ORF">H4W31_002723</name>
</gene>
<proteinExistence type="predicted"/>
<protein>
    <submittedName>
        <fullName evidence="2">Uncharacterized protein</fullName>
    </submittedName>
</protein>
<dbReference type="AlphaFoldDB" id="A0A927M5A5"/>
<feature type="transmembrane region" description="Helical" evidence="1">
    <location>
        <begin position="72"/>
        <end position="91"/>
    </location>
</feature>
<keyword evidence="3" id="KW-1185">Reference proteome</keyword>
<comment type="caution">
    <text evidence="2">The sequence shown here is derived from an EMBL/GenBank/DDBJ whole genome shotgun (WGS) entry which is preliminary data.</text>
</comment>
<dbReference type="Proteomes" id="UP000649753">
    <property type="component" value="Unassembled WGS sequence"/>
</dbReference>
<organism evidence="2 3">
    <name type="scientific">Plantactinospora soyae</name>
    <dbReference type="NCBI Taxonomy" id="1544732"/>
    <lineage>
        <taxon>Bacteria</taxon>
        <taxon>Bacillati</taxon>
        <taxon>Actinomycetota</taxon>
        <taxon>Actinomycetes</taxon>
        <taxon>Micromonosporales</taxon>
        <taxon>Micromonosporaceae</taxon>
        <taxon>Plantactinospora</taxon>
    </lineage>
</organism>
<reference evidence="2" key="1">
    <citation type="submission" date="2020-10" db="EMBL/GenBank/DDBJ databases">
        <title>Sequencing the genomes of 1000 actinobacteria strains.</title>
        <authorList>
            <person name="Klenk H.-P."/>
        </authorList>
    </citation>
    <scope>NUCLEOTIDE SEQUENCE</scope>
    <source>
        <strain evidence="2">DSM 46832</strain>
    </source>
</reference>
<dbReference type="EMBL" id="JADBEB010000001">
    <property type="protein sequence ID" value="MBE1487085.1"/>
    <property type="molecule type" value="Genomic_DNA"/>
</dbReference>
<feature type="transmembrane region" description="Helical" evidence="1">
    <location>
        <begin position="7"/>
        <end position="30"/>
    </location>
</feature>
<accession>A0A927M5A5</accession>
<feature type="transmembrane region" description="Helical" evidence="1">
    <location>
        <begin position="107"/>
        <end position="129"/>
    </location>
</feature>